<dbReference type="PRINTS" id="PR01043">
    <property type="entry name" value="TRNASYNTHGLY"/>
</dbReference>
<keyword evidence="4" id="KW-0030">Aminoacyl-tRNA synthetase</keyword>
<evidence type="ECO:0000256" key="3">
    <source>
        <dbReference type="ARBA" id="ARBA00022840"/>
    </source>
</evidence>
<dbReference type="SUPFAM" id="SSF55681">
    <property type="entry name" value="Class II aaRS and biotin synthetases"/>
    <property type="match status" value="1"/>
</dbReference>
<dbReference type="InterPro" id="IPR006195">
    <property type="entry name" value="aa-tRNA-synth_II"/>
</dbReference>
<dbReference type="GO" id="GO:0004820">
    <property type="term" value="F:glycine-tRNA ligase activity"/>
    <property type="evidence" value="ECO:0007669"/>
    <property type="project" value="TreeGrafter"/>
</dbReference>
<name>X1CYQ9_9ZZZZ</name>
<dbReference type="GO" id="GO:0005737">
    <property type="term" value="C:cytoplasm"/>
    <property type="evidence" value="ECO:0007669"/>
    <property type="project" value="TreeGrafter"/>
</dbReference>
<dbReference type="GO" id="GO:0006426">
    <property type="term" value="P:glycyl-tRNA aminoacylation"/>
    <property type="evidence" value="ECO:0007669"/>
    <property type="project" value="TreeGrafter"/>
</dbReference>
<protein>
    <recommendedName>
        <fullName evidence="5">Aminoacyl-transfer RNA synthetases class-II family profile domain-containing protein</fullName>
    </recommendedName>
</protein>
<dbReference type="EMBL" id="BART01035356">
    <property type="protein sequence ID" value="GAH13656.1"/>
    <property type="molecule type" value="Genomic_DNA"/>
</dbReference>
<accession>X1CYQ9</accession>
<dbReference type="Gene3D" id="3.30.930.10">
    <property type="entry name" value="Bira Bifunctional Protein, Domain 2"/>
    <property type="match status" value="1"/>
</dbReference>
<evidence type="ECO:0000256" key="4">
    <source>
        <dbReference type="ARBA" id="ARBA00023146"/>
    </source>
</evidence>
<dbReference type="InterPro" id="IPR027031">
    <property type="entry name" value="Gly-tRNA_synthase/POLG2"/>
</dbReference>
<dbReference type="PANTHER" id="PTHR10745">
    <property type="entry name" value="GLYCYL-TRNA SYNTHETASE/DNA POLYMERASE SUBUNIT GAMMA-2"/>
    <property type="match status" value="1"/>
</dbReference>
<dbReference type="AlphaFoldDB" id="X1CYQ9"/>
<evidence type="ECO:0000259" key="5">
    <source>
        <dbReference type="PROSITE" id="PS50862"/>
    </source>
</evidence>
<feature type="domain" description="Aminoacyl-transfer RNA synthetases class-II family profile" evidence="5">
    <location>
        <begin position="1"/>
        <end position="186"/>
    </location>
</feature>
<dbReference type="PANTHER" id="PTHR10745:SF0">
    <property type="entry name" value="GLYCINE--TRNA LIGASE"/>
    <property type="match status" value="1"/>
</dbReference>
<dbReference type="PROSITE" id="PS50862">
    <property type="entry name" value="AA_TRNA_LIGASE_II"/>
    <property type="match status" value="1"/>
</dbReference>
<proteinExistence type="predicted"/>
<dbReference type="InterPro" id="IPR002314">
    <property type="entry name" value="aa-tRNA-synt_IIb"/>
</dbReference>
<evidence type="ECO:0000256" key="2">
    <source>
        <dbReference type="ARBA" id="ARBA00022741"/>
    </source>
</evidence>
<keyword evidence="2" id="KW-0547">Nucleotide-binding</keyword>
<keyword evidence="1" id="KW-0436">Ligase</keyword>
<organism evidence="6">
    <name type="scientific">marine sediment metagenome</name>
    <dbReference type="NCBI Taxonomy" id="412755"/>
    <lineage>
        <taxon>unclassified sequences</taxon>
        <taxon>metagenomes</taxon>
        <taxon>ecological metagenomes</taxon>
    </lineage>
</organism>
<reference evidence="6" key="1">
    <citation type="journal article" date="2014" name="Front. Microbiol.">
        <title>High frequency of phylogenetically diverse reductive dehalogenase-homologous genes in deep subseafloor sedimentary metagenomes.</title>
        <authorList>
            <person name="Kawai M."/>
            <person name="Futagami T."/>
            <person name="Toyoda A."/>
            <person name="Takaki Y."/>
            <person name="Nishi S."/>
            <person name="Hori S."/>
            <person name="Arai W."/>
            <person name="Tsubouchi T."/>
            <person name="Morono Y."/>
            <person name="Uchiyama I."/>
            <person name="Ito T."/>
            <person name="Fujiyama A."/>
            <person name="Inagaki F."/>
            <person name="Takami H."/>
        </authorList>
    </citation>
    <scope>NUCLEOTIDE SEQUENCE</scope>
    <source>
        <strain evidence="6">Expedition CK06-06</strain>
    </source>
</reference>
<keyword evidence="3" id="KW-0067">ATP-binding</keyword>
<dbReference type="InterPro" id="IPR045864">
    <property type="entry name" value="aa-tRNA-synth_II/BPL/LPL"/>
</dbReference>
<dbReference type="Pfam" id="PF00587">
    <property type="entry name" value="tRNA-synt_2b"/>
    <property type="match status" value="1"/>
</dbReference>
<comment type="caution">
    <text evidence="6">The sequence shown here is derived from an EMBL/GenBank/DDBJ whole genome shotgun (WGS) entry which is preliminary data.</text>
</comment>
<dbReference type="GO" id="GO:0005524">
    <property type="term" value="F:ATP binding"/>
    <property type="evidence" value="ECO:0007669"/>
    <property type="project" value="UniProtKB-KW"/>
</dbReference>
<gene>
    <name evidence="6" type="ORF">S01H4_60093</name>
</gene>
<evidence type="ECO:0000256" key="1">
    <source>
        <dbReference type="ARBA" id="ARBA00022598"/>
    </source>
</evidence>
<sequence length="186" mass="21773">MLRADKFLQEQLPNTAIDGLTFEEMEALALSHKLRCPKCDTHLGKIEEYNLMLKTSVGNGTIAYLRPETATTTYLLFNRLNQDARRQYPIKVFQYGKAYRNEISPRQLVLRMRAFDQFEIQLFIGKEQEYNYEEYDEFNQEELPLLDWPTQERNVLVPNTAIDGLTFEEMEALALSHKLRCPKAIS</sequence>
<evidence type="ECO:0000313" key="6">
    <source>
        <dbReference type="EMBL" id="GAH13656.1"/>
    </source>
</evidence>
<feature type="non-terminal residue" evidence="6">
    <location>
        <position position="186"/>
    </location>
</feature>